<evidence type="ECO:0008006" key="4">
    <source>
        <dbReference type="Google" id="ProtNLM"/>
    </source>
</evidence>
<accession>A0AAV0B8I9</accession>
<feature type="compositionally biased region" description="Acidic residues" evidence="1">
    <location>
        <begin position="182"/>
        <end position="192"/>
    </location>
</feature>
<dbReference type="AlphaFoldDB" id="A0AAV0B8I9"/>
<comment type="caution">
    <text evidence="2">The sequence shown here is derived from an EMBL/GenBank/DDBJ whole genome shotgun (WGS) entry which is preliminary data.</text>
</comment>
<dbReference type="Proteomes" id="UP001153365">
    <property type="component" value="Unassembled WGS sequence"/>
</dbReference>
<evidence type="ECO:0000313" key="2">
    <source>
        <dbReference type="EMBL" id="CAH7682347.1"/>
    </source>
</evidence>
<evidence type="ECO:0000256" key="1">
    <source>
        <dbReference type="SAM" id="MobiDB-lite"/>
    </source>
</evidence>
<organism evidence="2 3">
    <name type="scientific">Phakopsora pachyrhizi</name>
    <name type="common">Asian soybean rust disease fungus</name>
    <dbReference type="NCBI Taxonomy" id="170000"/>
    <lineage>
        <taxon>Eukaryota</taxon>
        <taxon>Fungi</taxon>
        <taxon>Dikarya</taxon>
        <taxon>Basidiomycota</taxon>
        <taxon>Pucciniomycotina</taxon>
        <taxon>Pucciniomycetes</taxon>
        <taxon>Pucciniales</taxon>
        <taxon>Phakopsoraceae</taxon>
        <taxon>Phakopsora</taxon>
    </lineage>
</organism>
<feature type="compositionally biased region" description="Acidic residues" evidence="1">
    <location>
        <begin position="202"/>
        <end position="212"/>
    </location>
</feature>
<name>A0AAV0B8I9_PHAPC</name>
<feature type="region of interest" description="Disordered" evidence="1">
    <location>
        <begin position="125"/>
        <end position="212"/>
    </location>
</feature>
<sequence length="212" mass="22980">MDVNNGFFEVRQYAKPCAFCTRNNLFCCEATRSGSKKCEACRVVKGVCAFSKTPVISEGRKVWCNPTTKSYGFEHPTNEVPTDDFDSGIVSTVQSGKRSVLKKAGIPTGGIPILFKGWVNHKGVESNPVGSSERSARSQLRQAQEAKATQHAKRQKANPVTLDEATRATLNPVAIGSSSKEDGDDEDDDEDGGIIRSGNTAETEDDEYCPPI</sequence>
<reference evidence="2" key="1">
    <citation type="submission" date="2022-06" db="EMBL/GenBank/DDBJ databases">
        <authorList>
            <consortium name="SYNGENTA / RWTH Aachen University"/>
        </authorList>
    </citation>
    <scope>NUCLEOTIDE SEQUENCE</scope>
</reference>
<evidence type="ECO:0000313" key="3">
    <source>
        <dbReference type="Proteomes" id="UP001153365"/>
    </source>
</evidence>
<keyword evidence="3" id="KW-1185">Reference proteome</keyword>
<dbReference type="EMBL" id="CALTRL010004027">
    <property type="protein sequence ID" value="CAH7682347.1"/>
    <property type="molecule type" value="Genomic_DNA"/>
</dbReference>
<protein>
    <recommendedName>
        <fullName evidence="4">Zn(2)-C6 fungal-type domain-containing protein</fullName>
    </recommendedName>
</protein>
<gene>
    <name evidence="2" type="ORF">PPACK8108_LOCUS15216</name>
</gene>
<proteinExistence type="predicted"/>
<feature type="compositionally biased region" description="Polar residues" evidence="1">
    <location>
        <begin position="128"/>
        <end position="142"/>
    </location>
</feature>
<feature type="non-terminal residue" evidence="2">
    <location>
        <position position="212"/>
    </location>
</feature>
<feature type="non-terminal residue" evidence="2">
    <location>
        <position position="1"/>
    </location>
</feature>